<feature type="compositionally biased region" description="Basic and acidic residues" evidence="1">
    <location>
        <begin position="23"/>
        <end position="38"/>
    </location>
</feature>
<sequence>MSMALGDLEYKQGLNSITTGAVGDEKHSDMDDPTEGRGDFISTQMSFSRVDLKKDEDYILALTSDGLTNAMEDNVIMQSRVHLFSAGLD</sequence>
<dbReference type="EMBL" id="JBFXLQ010000011">
    <property type="protein sequence ID" value="KAL2868950.1"/>
    <property type="molecule type" value="Genomic_DNA"/>
</dbReference>
<keyword evidence="3" id="KW-1185">Reference proteome</keyword>
<dbReference type="InterPro" id="IPR036457">
    <property type="entry name" value="PPM-type-like_dom_sf"/>
</dbReference>
<dbReference type="RefSeq" id="XP_070887929.1">
    <property type="nucleotide sequence ID" value="XM_071028648.1"/>
</dbReference>
<gene>
    <name evidence="2" type="ORF">BJX67DRAFT_348368</name>
</gene>
<evidence type="ECO:0000313" key="3">
    <source>
        <dbReference type="Proteomes" id="UP001610432"/>
    </source>
</evidence>
<dbReference type="Proteomes" id="UP001610432">
    <property type="component" value="Unassembled WGS sequence"/>
</dbReference>
<organism evidence="2 3">
    <name type="scientific">Aspergillus lucknowensis</name>
    <dbReference type="NCBI Taxonomy" id="176173"/>
    <lineage>
        <taxon>Eukaryota</taxon>
        <taxon>Fungi</taxon>
        <taxon>Dikarya</taxon>
        <taxon>Ascomycota</taxon>
        <taxon>Pezizomycotina</taxon>
        <taxon>Eurotiomycetes</taxon>
        <taxon>Eurotiomycetidae</taxon>
        <taxon>Eurotiales</taxon>
        <taxon>Aspergillaceae</taxon>
        <taxon>Aspergillus</taxon>
        <taxon>Aspergillus subgen. Nidulantes</taxon>
    </lineage>
</organism>
<feature type="region of interest" description="Disordered" evidence="1">
    <location>
        <begin position="19"/>
        <end position="40"/>
    </location>
</feature>
<reference evidence="2 3" key="1">
    <citation type="submission" date="2024-07" db="EMBL/GenBank/DDBJ databases">
        <title>Section-level genome sequencing and comparative genomics of Aspergillus sections Usti and Cavernicolus.</title>
        <authorList>
            <consortium name="Lawrence Berkeley National Laboratory"/>
            <person name="Nybo J.L."/>
            <person name="Vesth T.C."/>
            <person name="Theobald S."/>
            <person name="Frisvad J.C."/>
            <person name="Larsen T.O."/>
            <person name="Kjaerboelling I."/>
            <person name="Rothschild-Mancinelli K."/>
            <person name="Lyhne E.K."/>
            <person name="Kogle M.E."/>
            <person name="Barry K."/>
            <person name="Clum A."/>
            <person name="Na H."/>
            <person name="Ledsgaard L."/>
            <person name="Lin J."/>
            <person name="Lipzen A."/>
            <person name="Kuo A."/>
            <person name="Riley R."/>
            <person name="Mondo S."/>
            <person name="Labutti K."/>
            <person name="Haridas S."/>
            <person name="Pangalinan J."/>
            <person name="Salamov A.A."/>
            <person name="Simmons B.A."/>
            <person name="Magnuson J.K."/>
            <person name="Chen J."/>
            <person name="Drula E."/>
            <person name="Henrissat B."/>
            <person name="Wiebenga A."/>
            <person name="Lubbers R.J."/>
            <person name="Gomes A.C."/>
            <person name="Macurrencykelacurrency M.R."/>
            <person name="Stajich J."/>
            <person name="Grigoriev I.V."/>
            <person name="Mortensen U.H."/>
            <person name="De Vries R.P."/>
            <person name="Baker S.E."/>
            <person name="Andersen M.R."/>
        </authorList>
    </citation>
    <scope>NUCLEOTIDE SEQUENCE [LARGE SCALE GENOMIC DNA]</scope>
    <source>
        <strain evidence="2 3">CBS 449.75</strain>
    </source>
</reference>
<name>A0ABR4LWP9_9EURO</name>
<dbReference type="Gene3D" id="3.60.40.10">
    <property type="entry name" value="PPM-type phosphatase domain"/>
    <property type="match status" value="1"/>
</dbReference>
<evidence type="ECO:0000313" key="2">
    <source>
        <dbReference type="EMBL" id="KAL2868950.1"/>
    </source>
</evidence>
<comment type="caution">
    <text evidence="2">The sequence shown here is derived from an EMBL/GenBank/DDBJ whole genome shotgun (WGS) entry which is preliminary data.</text>
</comment>
<dbReference type="GeneID" id="98143720"/>
<evidence type="ECO:0000256" key="1">
    <source>
        <dbReference type="SAM" id="MobiDB-lite"/>
    </source>
</evidence>
<accession>A0ABR4LWP9</accession>
<proteinExistence type="predicted"/>
<evidence type="ECO:0008006" key="4">
    <source>
        <dbReference type="Google" id="ProtNLM"/>
    </source>
</evidence>
<protein>
    <recommendedName>
        <fullName evidence="4">PPM-type phosphatase domain-containing protein</fullName>
    </recommendedName>
</protein>